<evidence type="ECO:0000256" key="1">
    <source>
        <dbReference type="ARBA" id="ARBA00001947"/>
    </source>
</evidence>
<organism evidence="8 9">
    <name type="scientific">Lithohypha guttulata</name>
    <dbReference type="NCBI Taxonomy" id="1690604"/>
    <lineage>
        <taxon>Eukaryota</taxon>
        <taxon>Fungi</taxon>
        <taxon>Dikarya</taxon>
        <taxon>Ascomycota</taxon>
        <taxon>Pezizomycotina</taxon>
        <taxon>Eurotiomycetes</taxon>
        <taxon>Chaetothyriomycetidae</taxon>
        <taxon>Chaetothyriales</taxon>
        <taxon>Trichomeriaceae</taxon>
        <taxon>Lithohypha</taxon>
    </lineage>
</organism>
<dbReference type="Gene3D" id="3.90.180.10">
    <property type="entry name" value="Medium-chain alcohol dehydrogenases, catalytic domain"/>
    <property type="match status" value="1"/>
</dbReference>
<evidence type="ECO:0000256" key="5">
    <source>
        <dbReference type="ARBA" id="ARBA00023002"/>
    </source>
</evidence>
<gene>
    <name evidence="8" type="ORF">LTR24_000256</name>
</gene>
<sequence length="352" mass="37373">MGSVALPSMMKAAQWDPKQSRVVVNQIAVPEPKPNQVLVKMASASLCHSDIIAIEVPGRQEAFTLGHEGAGYAHSIGSAVPKDKIDFKEGDPIGFLYINNCCFECDGCEIHNTLCENGQAAIAGFGEFGFFAEYAAVDWQNVCLLPKELDPKKSSAIFCAGITAHHAVKSCNLEPGDTLAIIGAGGLGQLAAQYAKAMGLVSIAIDINDATLENCKAQGATHAFNSMTDKDYVEKIKALTPKNKGVHAAAVFSNAVPAYNSAPALLRPGGVWMFIGIAGKPIEVSTFALAVGLYRIASDSTGTPQRMKPAVEFTAKHNIVPEVEVRSLEEVNDMVSIMMAGKVKSRMGVVFD</sequence>
<comment type="similarity">
    <text evidence="2 6">Belongs to the zinc-containing alcohol dehydrogenase family.</text>
</comment>
<dbReference type="Pfam" id="PF00107">
    <property type="entry name" value="ADH_zinc_N"/>
    <property type="match status" value="1"/>
</dbReference>
<dbReference type="Pfam" id="PF08240">
    <property type="entry name" value="ADH_N"/>
    <property type="match status" value="1"/>
</dbReference>
<dbReference type="SUPFAM" id="SSF51735">
    <property type="entry name" value="NAD(P)-binding Rossmann-fold domains"/>
    <property type="match status" value="1"/>
</dbReference>
<evidence type="ECO:0000256" key="4">
    <source>
        <dbReference type="ARBA" id="ARBA00022833"/>
    </source>
</evidence>
<reference evidence="8 9" key="1">
    <citation type="submission" date="2023-08" db="EMBL/GenBank/DDBJ databases">
        <title>Black Yeasts Isolated from many extreme environments.</title>
        <authorList>
            <person name="Coleine C."/>
            <person name="Stajich J.E."/>
            <person name="Selbmann L."/>
        </authorList>
    </citation>
    <scope>NUCLEOTIDE SEQUENCE [LARGE SCALE GENOMIC DNA]</scope>
    <source>
        <strain evidence="8 9">CCFEE 5885</strain>
    </source>
</reference>
<dbReference type="SMART" id="SM00829">
    <property type="entry name" value="PKS_ER"/>
    <property type="match status" value="1"/>
</dbReference>
<comment type="cofactor">
    <cofactor evidence="1 6">
        <name>Zn(2+)</name>
        <dbReference type="ChEBI" id="CHEBI:29105"/>
    </cofactor>
</comment>
<keyword evidence="9" id="KW-1185">Reference proteome</keyword>
<name>A0ABR0KPI3_9EURO</name>
<evidence type="ECO:0000256" key="2">
    <source>
        <dbReference type="ARBA" id="ARBA00008072"/>
    </source>
</evidence>
<evidence type="ECO:0000313" key="9">
    <source>
        <dbReference type="Proteomes" id="UP001345013"/>
    </source>
</evidence>
<comment type="caution">
    <text evidence="8">The sequence shown here is derived from an EMBL/GenBank/DDBJ whole genome shotgun (WGS) entry which is preliminary data.</text>
</comment>
<dbReference type="InterPro" id="IPR011032">
    <property type="entry name" value="GroES-like_sf"/>
</dbReference>
<protein>
    <recommendedName>
        <fullName evidence="7">Enoyl reductase (ER) domain-containing protein</fullName>
    </recommendedName>
</protein>
<evidence type="ECO:0000313" key="8">
    <source>
        <dbReference type="EMBL" id="KAK5102346.1"/>
    </source>
</evidence>
<dbReference type="InterPro" id="IPR036291">
    <property type="entry name" value="NAD(P)-bd_dom_sf"/>
</dbReference>
<evidence type="ECO:0000256" key="6">
    <source>
        <dbReference type="RuleBase" id="RU361277"/>
    </source>
</evidence>
<dbReference type="Gene3D" id="3.40.50.720">
    <property type="entry name" value="NAD(P)-binding Rossmann-like Domain"/>
    <property type="match status" value="1"/>
</dbReference>
<keyword evidence="3 6" id="KW-0479">Metal-binding</keyword>
<dbReference type="Proteomes" id="UP001345013">
    <property type="component" value="Unassembled WGS sequence"/>
</dbReference>
<dbReference type="InterPro" id="IPR013154">
    <property type="entry name" value="ADH-like_N"/>
</dbReference>
<dbReference type="PANTHER" id="PTHR42940:SF8">
    <property type="entry name" value="VACUOLAR PROTEIN SORTING-ASSOCIATED PROTEIN 11"/>
    <property type="match status" value="1"/>
</dbReference>
<evidence type="ECO:0000259" key="7">
    <source>
        <dbReference type="SMART" id="SM00829"/>
    </source>
</evidence>
<proteinExistence type="inferred from homology"/>
<dbReference type="SUPFAM" id="SSF50129">
    <property type="entry name" value="GroES-like"/>
    <property type="match status" value="1"/>
</dbReference>
<accession>A0ABR0KPI3</accession>
<keyword evidence="4 6" id="KW-0862">Zinc</keyword>
<evidence type="ECO:0000256" key="3">
    <source>
        <dbReference type="ARBA" id="ARBA00022723"/>
    </source>
</evidence>
<dbReference type="EMBL" id="JAVRRG010000002">
    <property type="protein sequence ID" value="KAK5102346.1"/>
    <property type="molecule type" value="Genomic_DNA"/>
</dbReference>
<dbReference type="InterPro" id="IPR020843">
    <property type="entry name" value="ER"/>
</dbReference>
<feature type="domain" description="Enoyl reductase (ER)" evidence="7">
    <location>
        <begin position="18"/>
        <end position="349"/>
    </location>
</feature>
<dbReference type="PANTHER" id="PTHR42940">
    <property type="entry name" value="ALCOHOL DEHYDROGENASE 1-RELATED"/>
    <property type="match status" value="1"/>
</dbReference>
<dbReference type="PROSITE" id="PS00059">
    <property type="entry name" value="ADH_ZINC"/>
    <property type="match status" value="1"/>
</dbReference>
<dbReference type="InterPro" id="IPR013149">
    <property type="entry name" value="ADH-like_C"/>
</dbReference>
<keyword evidence="5" id="KW-0560">Oxidoreductase</keyword>
<dbReference type="InterPro" id="IPR002328">
    <property type="entry name" value="ADH_Zn_CS"/>
</dbReference>